<dbReference type="OrthoDB" id="429143at2759"/>
<evidence type="ECO:0000256" key="1">
    <source>
        <dbReference type="SAM" id="MobiDB-lite"/>
    </source>
</evidence>
<feature type="region of interest" description="Disordered" evidence="1">
    <location>
        <begin position="1"/>
        <end position="39"/>
    </location>
</feature>
<dbReference type="Gene3D" id="3.50.50.60">
    <property type="entry name" value="FAD/NAD(P)-binding domain"/>
    <property type="match status" value="1"/>
</dbReference>
<dbReference type="Gene3D" id="3.30.9.10">
    <property type="entry name" value="D-Amino Acid Oxidase, subunit A, domain 2"/>
    <property type="match status" value="1"/>
</dbReference>
<dbReference type="GO" id="GO:0005737">
    <property type="term" value="C:cytoplasm"/>
    <property type="evidence" value="ECO:0007669"/>
    <property type="project" value="TreeGrafter"/>
</dbReference>
<dbReference type="Proteomes" id="UP000191285">
    <property type="component" value="Unassembled WGS sequence"/>
</dbReference>
<dbReference type="AlphaFoldDB" id="A0A1V6THV7"/>
<reference evidence="4" key="1">
    <citation type="journal article" date="2017" name="Nat. Microbiol.">
        <title>Global analysis of biosynthetic gene clusters reveals vast potential of secondary metabolite production in Penicillium species.</title>
        <authorList>
            <person name="Nielsen J.C."/>
            <person name="Grijseels S."/>
            <person name="Prigent S."/>
            <person name="Ji B."/>
            <person name="Dainat J."/>
            <person name="Nielsen K.F."/>
            <person name="Frisvad J.C."/>
            <person name="Workman M."/>
            <person name="Nielsen J."/>
        </authorList>
    </citation>
    <scope>NUCLEOTIDE SEQUENCE [LARGE SCALE GENOMIC DNA]</scope>
    <source>
        <strain evidence="4">IBT 24891</strain>
    </source>
</reference>
<dbReference type="InterPro" id="IPR036188">
    <property type="entry name" value="FAD/NAD-bd_sf"/>
</dbReference>
<dbReference type="PANTHER" id="PTHR13847">
    <property type="entry name" value="SARCOSINE DEHYDROGENASE-RELATED"/>
    <property type="match status" value="1"/>
</dbReference>
<feature type="domain" description="FAD dependent oxidoreductase" evidence="2">
    <location>
        <begin position="44"/>
        <end position="423"/>
    </location>
</feature>
<comment type="caution">
    <text evidence="3">The sequence shown here is derived from an EMBL/GenBank/DDBJ whole genome shotgun (WGS) entry which is preliminary data.</text>
</comment>
<dbReference type="InterPro" id="IPR006076">
    <property type="entry name" value="FAD-dep_OxRdtase"/>
</dbReference>
<dbReference type="STRING" id="303698.A0A1V6THV7"/>
<dbReference type="SUPFAM" id="SSF51905">
    <property type="entry name" value="FAD/NAD(P)-binding domain"/>
    <property type="match status" value="1"/>
</dbReference>
<evidence type="ECO:0000259" key="2">
    <source>
        <dbReference type="Pfam" id="PF01266"/>
    </source>
</evidence>
<keyword evidence="4" id="KW-1185">Reference proteome</keyword>
<organism evidence="3 4">
    <name type="scientific">Penicillium steckii</name>
    <dbReference type="NCBI Taxonomy" id="303698"/>
    <lineage>
        <taxon>Eukaryota</taxon>
        <taxon>Fungi</taxon>
        <taxon>Dikarya</taxon>
        <taxon>Ascomycota</taxon>
        <taxon>Pezizomycotina</taxon>
        <taxon>Eurotiomycetes</taxon>
        <taxon>Eurotiomycetidae</taxon>
        <taxon>Eurotiales</taxon>
        <taxon>Aspergillaceae</taxon>
        <taxon>Penicillium</taxon>
    </lineage>
</organism>
<dbReference type="PANTHER" id="PTHR13847:SF279">
    <property type="entry name" value="FAD DEPENDENT OXIDOREDUCTASE DOMAIN-CONTAINING PROTEIN-RELATED"/>
    <property type="match status" value="1"/>
</dbReference>
<name>A0A1V6THV7_9EURO</name>
<accession>A0A1V6THV7</accession>
<evidence type="ECO:0000313" key="3">
    <source>
        <dbReference type="EMBL" id="OQE25500.1"/>
    </source>
</evidence>
<protein>
    <recommendedName>
        <fullName evidence="2">FAD dependent oxidoreductase domain-containing protein</fullName>
    </recommendedName>
</protein>
<gene>
    <name evidence="3" type="ORF">PENSTE_c006G01059</name>
</gene>
<dbReference type="Pfam" id="PF01266">
    <property type="entry name" value="DAO"/>
    <property type="match status" value="1"/>
</dbReference>
<sequence length="455" mass="50109">MSSQSEPKRPFPQPATGHTKSFWRTSLHPLDSHRETPDLPSETDILIVGGGYAGASAAYHLFPENQTPNPPRVVLLEARELCSGATGRNGGHLRPDLYSITAQYIERYGLEAAVEVVRFEISHMKEIADLVAKEGIDCDLTFSKSFDIYLDAAELQKKKEFVDYLRNQNLDFMDDVKYLSETEAQEIAHVRGAKGGFSFPAGHLWPYKLITQLIAIAVSRGLNLQTHTVVSEIGQTRTAEGFWPVTTSRGTIHARKIILATNAFTASVAPEYSKAIIPAKGLCTQIVASPGAPYRHLPETYAIRHGPGAYIYQISRNDGSIIVGGASWTFKNDLEQWYNNTDDGTLIDKVETYFDGYMQRTFFGWEDSGAEVKHIWTGVMGYSADSLPHVGEVPNKPGQFLAAGFNGHGMPVVFLSGRAVAKMALDSVSFGETGLPKLFETSRARLDPVYDDILG</sequence>
<evidence type="ECO:0000313" key="4">
    <source>
        <dbReference type="Proteomes" id="UP000191285"/>
    </source>
</evidence>
<proteinExistence type="predicted"/>
<dbReference type="EMBL" id="MLKD01000006">
    <property type="protein sequence ID" value="OQE25500.1"/>
    <property type="molecule type" value="Genomic_DNA"/>
</dbReference>